<reference evidence="2 3" key="1">
    <citation type="submission" date="2024-11" db="EMBL/GenBank/DDBJ databases">
        <title>Chromosome-level genome assembly of the freshwater bivalve Anodonta woodiana.</title>
        <authorList>
            <person name="Chen X."/>
        </authorList>
    </citation>
    <scope>NUCLEOTIDE SEQUENCE [LARGE SCALE GENOMIC DNA]</scope>
    <source>
        <strain evidence="2">MN2024</strain>
        <tissue evidence="2">Gills</tissue>
    </source>
</reference>
<organism evidence="2 3">
    <name type="scientific">Sinanodonta woodiana</name>
    <name type="common">Chinese pond mussel</name>
    <name type="synonym">Anodonta woodiana</name>
    <dbReference type="NCBI Taxonomy" id="1069815"/>
    <lineage>
        <taxon>Eukaryota</taxon>
        <taxon>Metazoa</taxon>
        <taxon>Spiralia</taxon>
        <taxon>Lophotrochozoa</taxon>
        <taxon>Mollusca</taxon>
        <taxon>Bivalvia</taxon>
        <taxon>Autobranchia</taxon>
        <taxon>Heteroconchia</taxon>
        <taxon>Palaeoheterodonta</taxon>
        <taxon>Unionida</taxon>
        <taxon>Unionoidea</taxon>
        <taxon>Unionidae</taxon>
        <taxon>Unioninae</taxon>
        <taxon>Sinanodonta</taxon>
    </lineage>
</organism>
<dbReference type="Proteomes" id="UP001634394">
    <property type="component" value="Unassembled WGS sequence"/>
</dbReference>
<keyword evidence="3" id="KW-1185">Reference proteome</keyword>
<feature type="signal peptide" evidence="1">
    <location>
        <begin position="1"/>
        <end position="19"/>
    </location>
</feature>
<feature type="chain" id="PRO_5044754993" evidence="1">
    <location>
        <begin position="20"/>
        <end position="210"/>
    </location>
</feature>
<accession>A0ABD3TFQ5</accession>
<gene>
    <name evidence="2" type="ORF">ACJMK2_021311</name>
</gene>
<evidence type="ECO:0000313" key="2">
    <source>
        <dbReference type="EMBL" id="KAL3835850.1"/>
    </source>
</evidence>
<evidence type="ECO:0000256" key="1">
    <source>
        <dbReference type="SAM" id="SignalP"/>
    </source>
</evidence>
<sequence length="210" mass="23962">MMDRSLVIIILVSIQCIQSLQYMSSTEPDIQSDGQINTTQNIGIEAAEPLVTKSIYDCPDVPPFPAPQVYTAGRTMCRTNSVCGYEQGTSYKWCYTDFSNTWDYCCTGECNYYGAKYLYCSVGSTWQYCGNCLKKDIKGRPCLLTFPCGVHKKELIEGNRYYWCYVDLDLNWDYCCAPHSKCGYHSTSFNWCYIGDDTSSDAYRECVPEE</sequence>
<dbReference type="EMBL" id="JBJQND010000018">
    <property type="protein sequence ID" value="KAL3835850.1"/>
    <property type="molecule type" value="Genomic_DNA"/>
</dbReference>
<protein>
    <submittedName>
        <fullName evidence="2">Uncharacterized protein</fullName>
    </submittedName>
</protein>
<comment type="caution">
    <text evidence="2">The sequence shown here is derived from an EMBL/GenBank/DDBJ whole genome shotgun (WGS) entry which is preliminary data.</text>
</comment>
<keyword evidence="1" id="KW-0732">Signal</keyword>
<evidence type="ECO:0000313" key="3">
    <source>
        <dbReference type="Proteomes" id="UP001634394"/>
    </source>
</evidence>
<name>A0ABD3TFQ5_SINWO</name>
<dbReference type="AlphaFoldDB" id="A0ABD3TFQ5"/>
<proteinExistence type="predicted"/>